<evidence type="ECO:0000313" key="2">
    <source>
        <dbReference type="Proteomes" id="UP001341840"/>
    </source>
</evidence>
<name>A0ABU6SY72_9FABA</name>
<proteinExistence type="predicted"/>
<organism evidence="1 2">
    <name type="scientific">Stylosanthes scabra</name>
    <dbReference type="NCBI Taxonomy" id="79078"/>
    <lineage>
        <taxon>Eukaryota</taxon>
        <taxon>Viridiplantae</taxon>
        <taxon>Streptophyta</taxon>
        <taxon>Embryophyta</taxon>
        <taxon>Tracheophyta</taxon>
        <taxon>Spermatophyta</taxon>
        <taxon>Magnoliopsida</taxon>
        <taxon>eudicotyledons</taxon>
        <taxon>Gunneridae</taxon>
        <taxon>Pentapetalae</taxon>
        <taxon>rosids</taxon>
        <taxon>fabids</taxon>
        <taxon>Fabales</taxon>
        <taxon>Fabaceae</taxon>
        <taxon>Papilionoideae</taxon>
        <taxon>50 kb inversion clade</taxon>
        <taxon>dalbergioids sensu lato</taxon>
        <taxon>Dalbergieae</taxon>
        <taxon>Pterocarpus clade</taxon>
        <taxon>Stylosanthes</taxon>
    </lineage>
</organism>
<accession>A0ABU6SY72</accession>
<dbReference type="Proteomes" id="UP001341840">
    <property type="component" value="Unassembled WGS sequence"/>
</dbReference>
<sequence>MGLVSHLWLTHVLEETWFYSLLVGSDGMLWSARKTHRGQLIIALKYGTNVILGCWWSCLVLGRKHEVTFDELVSPNVMNGRLGLAFGLVLEDACHVWDLTPNVTWEGTKHEGNEA</sequence>
<protein>
    <submittedName>
        <fullName evidence="1">Uncharacterized protein</fullName>
    </submittedName>
</protein>
<reference evidence="1 2" key="1">
    <citation type="journal article" date="2023" name="Plants (Basel)">
        <title>Bridging the Gap: Combining Genomics and Transcriptomics Approaches to Understand Stylosanthes scabra, an Orphan Legume from the Brazilian Caatinga.</title>
        <authorList>
            <person name="Ferreira-Neto J.R.C."/>
            <person name="da Silva M.D."/>
            <person name="Binneck E."/>
            <person name="de Melo N.F."/>
            <person name="da Silva R.H."/>
            <person name="de Melo A.L.T.M."/>
            <person name="Pandolfi V."/>
            <person name="Bustamante F.O."/>
            <person name="Brasileiro-Vidal A.C."/>
            <person name="Benko-Iseppon A.M."/>
        </authorList>
    </citation>
    <scope>NUCLEOTIDE SEQUENCE [LARGE SCALE GENOMIC DNA]</scope>
    <source>
        <tissue evidence="1">Leaves</tissue>
    </source>
</reference>
<gene>
    <name evidence="1" type="ORF">PIB30_095590</name>
</gene>
<dbReference type="EMBL" id="JASCZI010062613">
    <property type="protein sequence ID" value="MED6140673.1"/>
    <property type="molecule type" value="Genomic_DNA"/>
</dbReference>
<evidence type="ECO:0000313" key="1">
    <source>
        <dbReference type="EMBL" id="MED6140673.1"/>
    </source>
</evidence>
<keyword evidence="2" id="KW-1185">Reference proteome</keyword>
<comment type="caution">
    <text evidence="1">The sequence shown here is derived from an EMBL/GenBank/DDBJ whole genome shotgun (WGS) entry which is preliminary data.</text>
</comment>